<evidence type="ECO:0000256" key="6">
    <source>
        <dbReference type="ARBA" id="ARBA00023145"/>
    </source>
</evidence>
<feature type="disulfide bond" evidence="9">
    <location>
        <begin position="330"/>
        <end position="357"/>
    </location>
</feature>
<name>A0A919CH37_9ACTN</name>
<evidence type="ECO:0000256" key="5">
    <source>
        <dbReference type="ARBA" id="ARBA00022825"/>
    </source>
</evidence>
<dbReference type="Proteomes" id="UP000654947">
    <property type="component" value="Unassembled WGS sequence"/>
</dbReference>
<dbReference type="PRINTS" id="PR00861">
    <property type="entry name" value="ALYTICPTASE"/>
</dbReference>
<dbReference type="InterPro" id="IPR035070">
    <property type="entry name" value="Streptogrisin_prodomain"/>
</dbReference>
<gene>
    <name evidence="13" type="ORF">GCM10007147_12500</name>
</gene>
<dbReference type="GO" id="GO:0004252">
    <property type="term" value="F:serine-type endopeptidase activity"/>
    <property type="evidence" value="ECO:0007669"/>
    <property type="project" value="InterPro"/>
</dbReference>
<organism evidence="13 14">
    <name type="scientific">Nocardiopsis kunsanensis</name>
    <dbReference type="NCBI Taxonomy" id="141693"/>
    <lineage>
        <taxon>Bacteria</taxon>
        <taxon>Bacillati</taxon>
        <taxon>Actinomycetota</taxon>
        <taxon>Actinomycetes</taxon>
        <taxon>Streptosporangiales</taxon>
        <taxon>Nocardiopsidaceae</taxon>
        <taxon>Nocardiopsis</taxon>
    </lineage>
</organism>
<dbReference type="Gene3D" id="3.30.300.50">
    <property type="match status" value="2"/>
</dbReference>
<evidence type="ECO:0000313" key="13">
    <source>
        <dbReference type="EMBL" id="GHD20368.1"/>
    </source>
</evidence>
<keyword evidence="14" id="KW-1185">Reference proteome</keyword>
<dbReference type="InterPro" id="IPR009003">
    <property type="entry name" value="Peptidase_S1_PA"/>
</dbReference>
<feature type="disulfide bond" evidence="9">
    <location>
        <begin position="207"/>
        <end position="228"/>
    </location>
</feature>
<feature type="domain" description="Peptidase S1" evidence="11">
    <location>
        <begin position="194"/>
        <end position="372"/>
    </location>
</feature>
<dbReference type="AlphaFoldDB" id="A0A919CH37"/>
<protein>
    <submittedName>
        <fullName evidence="13">Serine protease</fullName>
    </submittedName>
</protein>
<comment type="caution">
    <text evidence="13">The sequence shown here is derived from an EMBL/GenBank/DDBJ whole genome shotgun (WGS) entry which is preliminary data.</text>
</comment>
<evidence type="ECO:0000256" key="10">
    <source>
        <dbReference type="SAM" id="SignalP"/>
    </source>
</evidence>
<evidence type="ECO:0000256" key="1">
    <source>
        <dbReference type="ARBA" id="ARBA00007664"/>
    </source>
</evidence>
<proteinExistence type="inferred from homology"/>
<evidence type="ECO:0000256" key="9">
    <source>
        <dbReference type="PIRSR" id="PIRSR001134-2"/>
    </source>
</evidence>
<comment type="similarity">
    <text evidence="1">Belongs to the peptidase S1 family.</text>
</comment>
<keyword evidence="4" id="KW-0378">Hydrolase</keyword>
<keyword evidence="7 9" id="KW-1015">Disulfide bond</keyword>
<evidence type="ECO:0000256" key="8">
    <source>
        <dbReference type="PIRSR" id="PIRSR001134-1"/>
    </source>
</evidence>
<dbReference type="Pfam" id="PF00089">
    <property type="entry name" value="Trypsin"/>
    <property type="match status" value="1"/>
</dbReference>
<feature type="disulfide bond" evidence="9">
    <location>
        <begin position="294"/>
        <end position="304"/>
    </location>
</feature>
<evidence type="ECO:0000256" key="2">
    <source>
        <dbReference type="ARBA" id="ARBA00022670"/>
    </source>
</evidence>
<dbReference type="Pfam" id="PF02983">
    <property type="entry name" value="Pro_Al_protease"/>
    <property type="match status" value="1"/>
</dbReference>
<keyword evidence="2 13" id="KW-0645">Protease</keyword>
<dbReference type="SUPFAM" id="SSF50494">
    <property type="entry name" value="Trypsin-like serine proteases"/>
    <property type="match status" value="1"/>
</dbReference>
<dbReference type="Gene3D" id="2.40.10.10">
    <property type="entry name" value="Trypsin-like serine proteases"/>
    <property type="match status" value="2"/>
</dbReference>
<dbReference type="PIRSF" id="PIRSF001134">
    <property type="entry name" value="Streptogrisin"/>
    <property type="match status" value="1"/>
</dbReference>
<feature type="signal peptide" evidence="10">
    <location>
        <begin position="1"/>
        <end position="29"/>
    </location>
</feature>
<evidence type="ECO:0000259" key="11">
    <source>
        <dbReference type="Pfam" id="PF00089"/>
    </source>
</evidence>
<dbReference type="InterPro" id="IPR043504">
    <property type="entry name" value="Peptidase_S1_PA_chymotrypsin"/>
</dbReference>
<reference evidence="13 14" key="1">
    <citation type="journal article" date="2014" name="Int. J. Syst. Evol. Microbiol.">
        <title>Complete genome sequence of Corynebacterium casei LMG S-19264T (=DSM 44701T), isolated from a smear-ripened cheese.</title>
        <authorList>
            <consortium name="US DOE Joint Genome Institute (JGI-PGF)"/>
            <person name="Walter F."/>
            <person name="Albersmeier A."/>
            <person name="Kalinowski J."/>
            <person name="Ruckert C."/>
        </authorList>
    </citation>
    <scope>NUCLEOTIDE SEQUENCE [LARGE SCALE GENOMIC DNA]</scope>
    <source>
        <strain evidence="13 14">KCTC 19473</strain>
    </source>
</reference>
<dbReference type="RefSeq" id="WP_017575556.1">
    <property type="nucleotide sequence ID" value="NZ_BMXL01000004.1"/>
</dbReference>
<feature type="domain" description="Peptidase S1A alpha-lytic prodomain" evidence="12">
    <location>
        <begin position="129"/>
        <end position="175"/>
    </location>
</feature>
<feature type="active site" description="Charge relay system" evidence="8">
    <location>
        <position position="255"/>
    </location>
</feature>
<dbReference type="InterPro" id="IPR001316">
    <property type="entry name" value="Pept_S1A_streptogrisin"/>
</dbReference>
<sequence>MRPSPIISAIGTGALALGMSIAVAPGAGAATLPSEPSTDDVAATMQEALERDFGLTPFGAEELLDAQAEASEIDAEAAEAAGDHYGGSFFDTESLELTVNVTDAQAAEQVEAAGARAEVVRNGHEALLGVVDDLDGTGGEDGVVSWYPDVADDTVVIRANDAEAAQSLIESADVDPSAVEVEQTEESPRLYADIVGGDAFTMGGGRCSIGFAATDSSGNDGFVTAGHCGTVGTSATSEDGSGSGVFEESVFPGNDAAFVSSTSNWGVTNLVNTYDGGDQTVSGSEEAPIGSAVCRSGSTTGWECGSIEARGESVSYPQGTVEDLTRTDACAEPGDSGGSFIAGDQAQGMTSGGSGDCTSGGTTYYQEINPALDTWGLNLVTS</sequence>
<evidence type="ECO:0000256" key="4">
    <source>
        <dbReference type="ARBA" id="ARBA00022801"/>
    </source>
</evidence>
<dbReference type="GO" id="GO:0005576">
    <property type="term" value="C:extracellular region"/>
    <property type="evidence" value="ECO:0007669"/>
    <property type="project" value="InterPro"/>
</dbReference>
<evidence type="ECO:0000256" key="3">
    <source>
        <dbReference type="ARBA" id="ARBA00022729"/>
    </source>
</evidence>
<accession>A0A919CH37</accession>
<dbReference type="EMBL" id="BMXL01000004">
    <property type="protein sequence ID" value="GHD20368.1"/>
    <property type="molecule type" value="Genomic_DNA"/>
</dbReference>
<feature type="active site" description="Charge relay system" evidence="8">
    <location>
        <position position="227"/>
    </location>
</feature>
<dbReference type="InterPro" id="IPR004236">
    <property type="entry name" value="Pept_S1_alpha_lytic"/>
</dbReference>
<keyword evidence="6" id="KW-0865">Zymogen</keyword>
<keyword evidence="3 10" id="KW-0732">Signal</keyword>
<evidence type="ECO:0000259" key="12">
    <source>
        <dbReference type="Pfam" id="PF02983"/>
    </source>
</evidence>
<feature type="active site" description="Charge relay system" evidence="8">
    <location>
        <position position="336"/>
    </location>
</feature>
<dbReference type="InterPro" id="IPR001254">
    <property type="entry name" value="Trypsin_dom"/>
</dbReference>
<dbReference type="GO" id="GO:0006508">
    <property type="term" value="P:proteolysis"/>
    <property type="evidence" value="ECO:0007669"/>
    <property type="project" value="UniProtKB-KW"/>
</dbReference>
<keyword evidence="5" id="KW-0720">Serine protease</keyword>
<evidence type="ECO:0000256" key="7">
    <source>
        <dbReference type="ARBA" id="ARBA00023157"/>
    </source>
</evidence>
<evidence type="ECO:0000313" key="14">
    <source>
        <dbReference type="Proteomes" id="UP000654947"/>
    </source>
</evidence>
<feature type="chain" id="PRO_5037022431" evidence="10">
    <location>
        <begin position="30"/>
        <end position="382"/>
    </location>
</feature>
<dbReference type="CDD" id="cd21112">
    <property type="entry name" value="alphaLP-like"/>
    <property type="match status" value="1"/>
</dbReference>